<feature type="compositionally biased region" description="Polar residues" evidence="1">
    <location>
        <begin position="1"/>
        <end position="11"/>
    </location>
</feature>
<sequence>MAPVGKQTTNIMFVPYRQATPKKPEQASEFDDEISTQKHAAREYHRKAKMMRQQADSSTQGKRHPRKKTQTTKDQTPTAARPNKESVRRAAHEDSHASNLEVIDPGAGQLDPFNIVVPNNVPSYALEMLDYGVSILQSGITLCLLHYPPVISNEHTALSLQGAVTDNGHSSTVSALANLRDVVVSCSLHSPASFYTIALAGATHKSYSSETSHQIKILRLQYAVKAIKELNHELQTLAGDPADALLFCISLLAAHASSGDQTAVPVKQRARSPLATAQTQYYGSLRWEDAHMKAIRLLVARKGGLHKVKLPGIANVLGLADIFMSLLNLTRPAWPLLAPTSLVLSTWPDPPPNLPAIFTTMTTGFGVLPKPLIATPLFKAIITIRTITVGYDMYLSQQHDAPSLVQILWARNSLTHDLLSLNPTLTSGDLAAGAHHVQQAAPAFRTRNEVLTGTAHLQAVYQVVRSSTLAYTLLVLFPMPSVAGVHSALAKQITIALKGCLDLGLWSDEESGYTDLLLWSAVVGGVVAEEDSAAREWFVALLLRRSPVPCKEEAWDEVRKIITRFLWFDGPECEGVGRDLWVDVCEANF</sequence>
<feature type="compositionally biased region" description="Basic residues" evidence="1">
    <location>
        <begin position="61"/>
        <end position="70"/>
    </location>
</feature>
<feature type="region of interest" description="Disordered" evidence="1">
    <location>
        <begin position="1"/>
        <end position="96"/>
    </location>
</feature>
<feature type="compositionally biased region" description="Basic and acidic residues" evidence="1">
    <location>
        <begin position="82"/>
        <end position="96"/>
    </location>
</feature>
<keyword evidence="3" id="KW-1185">Reference proteome</keyword>
<accession>A0A0D1Y5E6</accession>
<organism evidence="2 3">
    <name type="scientific">Exophiala spinifera</name>
    <dbReference type="NCBI Taxonomy" id="91928"/>
    <lineage>
        <taxon>Eukaryota</taxon>
        <taxon>Fungi</taxon>
        <taxon>Dikarya</taxon>
        <taxon>Ascomycota</taxon>
        <taxon>Pezizomycotina</taxon>
        <taxon>Eurotiomycetes</taxon>
        <taxon>Chaetothyriomycetidae</taxon>
        <taxon>Chaetothyriales</taxon>
        <taxon>Herpotrichiellaceae</taxon>
        <taxon>Exophiala</taxon>
    </lineage>
</organism>
<dbReference type="AlphaFoldDB" id="A0A0D1Y5E6"/>
<dbReference type="Proteomes" id="UP000053328">
    <property type="component" value="Unassembled WGS sequence"/>
</dbReference>
<dbReference type="VEuPathDB" id="FungiDB:PV08_11112"/>
<protein>
    <recommendedName>
        <fullName evidence="4">Tachykinin family protein</fullName>
    </recommendedName>
</protein>
<dbReference type="PANTHER" id="PTHR37540:SF5">
    <property type="entry name" value="TRANSCRIPTION FACTOR DOMAIN-CONTAINING PROTEIN"/>
    <property type="match status" value="1"/>
</dbReference>
<evidence type="ECO:0000256" key="1">
    <source>
        <dbReference type="SAM" id="MobiDB-lite"/>
    </source>
</evidence>
<evidence type="ECO:0000313" key="2">
    <source>
        <dbReference type="EMBL" id="KIW10151.1"/>
    </source>
</evidence>
<dbReference type="RefSeq" id="XP_016230367.1">
    <property type="nucleotide sequence ID" value="XM_016385423.1"/>
</dbReference>
<name>A0A0D1Y5E6_9EURO</name>
<dbReference type="PANTHER" id="PTHR37540">
    <property type="entry name" value="TRANSCRIPTION FACTOR (ACR-2), PUTATIVE-RELATED-RELATED"/>
    <property type="match status" value="1"/>
</dbReference>
<dbReference type="GeneID" id="27338195"/>
<reference evidence="2 3" key="1">
    <citation type="submission" date="2015-01" db="EMBL/GenBank/DDBJ databases">
        <title>The Genome Sequence of Exophiala spinifera CBS89968.</title>
        <authorList>
            <consortium name="The Broad Institute Genomics Platform"/>
            <person name="Cuomo C."/>
            <person name="de Hoog S."/>
            <person name="Gorbushina A."/>
            <person name="Stielow B."/>
            <person name="Teixiera M."/>
            <person name="Abouelleil A."/>
            <person name="Chapman S.B."/>
            <person name="Priest M."/>
            <person name="Young S.K."/>
            <person name="Wortman J."/>
            <person name="Nusbaum C."/>
            <person name="Birren B."/>
        </authorList>
    </citation>
    <scope>NUCLEOTIDE SEQUENCE [LARGE SCALE GENOMIC DNA]</scope>
    <source>
        <strain evidence="2 3">CBS 89968</strain>
    </source>
</reference>
<evidence type="ECO:0008006" key="4">
    <source>
        <dbReference type="Google" id="ProtNLM"/>
    </source>
</evidence>
<gene>
    <name evidence="2" type="ORF">PV08_11112</name>
</gene>
<dbReference type="EMBL" id="KN847500">
    <property type="protein sequence ID" value="KIW10151.1"/>
    <property type="molecule type" value="Genomic_DNA"/>
</dbReference>
<proteinExistence type="predicted"/>
<dbReference type="HOGENOM" id="CLU_015771_2_0_1"/>
<dbReference type="OrthoDB" id="3469466at2759"/>
<evidence type="ECO:0000313" key="3">
    <source>
        <dbReference type="Proteomes" id="UP000053328"/>
    </source>
</evidence>